<dbReference type="PANTHER" id="PTHR48100:SF15">
    <property type="entry name" value="SEDOHEPTULOSE 1,7-BISPHOSPHATASE"/>
    <property type="match status" value="1"/>
</dbReference>
<dbReference type="EMBL" id="VBPA01000041">
    <property type="protein sequence ID" value="TMQ72759.1"/>
    <property type="molecule type" value="Genomic_DNA"/>
</dbReference>
<gene>
    <name evidence="1" type="ORF">E6K80_01905</name>
</gene>
<dbReference type="Proteomes" id="UP000319836">
    <property type="component" value="Unassembled WGS sequence"/>
</dbReference>
<dbReference type="InterPro" id="IPR050275">
    <property type="entry name" value="PGM_Phosphatase"/>
</dbReference>
<dbReference type="Pfam" id="PF00300">
    <property type="entry name" value="His_Phos_1"/>
    <property type="match status" value="1"/>
</dbReference>
<reference evidence="1 2" key="1">
    <citation type="journal article" date="2019" name="Nat. Microbiol.">
        <title>Mediterranean grassland soil C-N compound turnover is dependent on rainfall and depth, and is mediated by genomically divergent microorganisms.</title>
        <authorList>
            <person name="Diamond S."/>
            <person name="Andeer P.F."/>
            <person name="Li Z."/>
            <person name="Crits-Christoph A."/>
            <person name="Burstein D."/>
            <person name="Anantharaman K."/>
            <person name="Lane K.R."/>
            <person name="Thomas B.C."/>
            <person name="Pan C."/>
            <person name="Northen T.R."/>
            <person name="Banfield J.F."/>
        </authorList>
    </citation>
    <scope>NUCLEOTIDE SEQUENCE [LARGE SCALE GENOMIC DNA]</scope>
    <source>
        <strain evidence="1">WS_10</strain>
    </source>
</reference>
<evidence type="ECO:0000313" key="1">
    <source>
        <dbReference type="EMBL" id="TMQ72759.1"/>
    </source>
</evidence>
<proteinExistence type="predicted"/>
<dbReference type="AlphaFoldDB" id="A0A538UAL7"/>
<comment type="caution">
    <text evidence="1">The sequence shown here is derived from an EMBL/GenBank/DDBJ whole genome shotgun (WGS) entry which is preliminary data.</text>
</comment>
<dbReference type="InterPro" id="IPR029033">
    <property type="entry name" value="His_PPase_superfam"/>
</dbReference>
<dbReference type="SUPFAM" id="SSF53254">
    <property type="entry name" value="Phosphoglycerate mutase-like"/>
    <property type="match status" value="1"/>
</dbReference>
<feature type="non-terminal residue" evidence="1">
    <location>
        <position position="1"/>
    </location>
</feature>
<accession>A0A538UAL7</accession>
<dbReference type="Gene3D" id="3.40.50.1240">
    <property type="entry name" value="Phosphoglycerate mutase-like"/>
    <property type="match status" value="1"/>
</dbReference>
<evidence type="ECO:0000313" key="2">
    <source>
        <dbReference type="Proteomes" id="UP000319836"/>
    </source>
</evidence>
<dbReference type="GO" id="GO:0016791">
    <property type="term" value="F:phosphatase activity"/>
    <property type="evidence" value="ECO:0007669"/>
    <property type="project" value="TreeGrafter"/>
</dbReference>
<name>A0A538UAL7_UNCEI</name>
<protein>
    <submittedName>
        <fullName evidence="1">Histidine phosphatase family protein</fullName>
    </submittedName>
</protein>
<dbReference type="PANTHER" id="PTHR48100">
    <property type="entry name" value="BROAD-SPECIFICITY PHOSPHATASE YOR283W-RELATED"/>
    <property type="match status" value="1"/>
</dbReference>
<dbReference type="InterPro" id="IPR013078">
    <property type="entry name" value="His_Pase_superF_clade-1"/>
</dbReference>
<organism evidence="1 2">
    <name type="scientific">Eiseniibacteriota bacterium</name>
    <dbReference type="NCBI Taxonomy" id="2212470"/>
    <lineage>
        <taxon>Bacteria</taxon>
        <taxon>Candidatus Eiseniibacteriota</taxon>
    </lineage>
</organism>
<sequence>RCYARVLTSPSMRARRTAELAGFADALVDPELAEWDYGEDEGLTSLEIRARRPGWDLFRDGCPGGESVEEVRARADRVIERLRAIEGDVLVFSSGHFLRVLASRWMGFPAAAGGNLFLETATLGALGYEHDRSRPVLLRWNAPPGDERC</sequence>